<reference evidence="2" key="1">
    <citation type="submission" date="2019-01" db="EMBL/GenBank/DDBJ databases">
        <title>Draft genome sequences of three monokaryotic isolates of the white-rot basidiomycete fungus Dichomitus squalens.</title>
        <authorList>
            <consortium name="DOE Joint Genome Institute"/>
            <person name="Lopez S.C."/>
            <person name="Andreopoulos B."/>
            <person name="Pangilinan J."/>
            <person name="Lipzen A."/>
            <person name="Riley R."/>
            <person name="Ahrendt S."/>
            <person name="Ng V."/>
            <person name="Barry K."/>
            <person name="Daum C."/>
            <person name="Grigoriev I.V."/>
            <person name="Hilden K.S."/>
            <person name="Makela M.R."/>
            <person name="de Vries R.P."/>
        </authorList>
    </citation>
    <scope>NUCLEOTIDE SEQUENCE [LARGE SCALE GENOMIC DNA]</scope>
    <source>
        <strain evidence="2">OM18370.1</strain>
    </source>
</reference>
<protein>
    <submittedName>
        <fullName evidence="2">Uncharacterized protein</fullName>
    </submittedName>
</protein>
<dbReference type="EMBL" id="ML143449">
    <property type="protein sequence ID" value="TBU26181.1"/>
    <property type="molecule type" value="Genomic_DNA"/>
</dbReference>
<proteinExistence type="predicted"/>
<name>A0A4Q9MJH5_9APHY</name>
<evidence type="ECO:0000313" key="2">
    <source>
        <dbReference type="EMBL" id="TBU26181.1"/>
    </source>
</evidence>
<gene>
    <name evidence="2" type="ORF">BD311DRAFT_456332</name>
</gene>
<dbReference type="AlphaFoldDB" id="A0A4Q9MJH5"/>
<dbReference type="Proteomes" id="UP000292957">
    <property type="component" value="Unassembled WGS sequence"/>
</dbReference>
<evidence type="ECO:0000256" key="1">
    <source>
        <dbReference type="SAM" id="MobiDB-lite"/>
    </source>
</evidence>
<feature type="region of interest" description="Disordered" evidence="1">
    <location>
        <begin position="64"/>
        <end position="92"/>
    </location>
</feature>
<sequence>MVVYRRNRRARTRVSLSGLARPGRAAQAINRRLSFCTLHTLPVLVLASPPNILGLGGLILPARAQAHSPSPPLPSSGVFDEPFRPATSHSPT</sequence>
<accession>A0A4Q9MJH5</accession>
<organism evidence="2">
    <name type="scientific">Dichomitus squalens</name>
    <dbReference type="NCBI Taxonomy" id="114155"/>
    <lineage>
        <taxon>Eukaryota</taxon>
        <taxon>Fungi</taxon>
        <taxon>Dikarya</taxon>
        <taxon>Basidiomycota</taxon>
        <taxon>Agaricomycotina</taxon>
        <taxon>Agaricomycetes</taxon>
        <taxon>Polyporales</taxon>
        <taxon>Polyporaceae</taxon>
        <taxon>Dichomitus</taxon>
    </lineage>
</organism>